<dbReference type="Gene3D" id="3.30.420.10">
    <property type="entry name" value="Ribonuclease H-like superfamily/Ribonuclease H"/>
    <property type="match status" value="1"/>
</dbReference>
<evidence type="ECO:0000256" key="6">
    <source>
        <dbReference type="ARBA" id="ARBA00022908"/>
    </source>
</evidence>
<dbReference type="InterPro" id="IPR001584">
    <property type="entry name" value="Integrase_cat-core"/>
</dbReference>
<keyword evidence="3" id="KW-0255">Endonuclease</keyword>
<evidence type="ECO:0000256" key="4">
    <source>
        <dbReference type="ARBA" id="ARBA00022801"/>
    </source>
</evidence>
<dbReference type="PANTHER" id="PTHR42648">
    <property type="entry name" value="TRANSPOSASE, PUTATIVE-RELATED"/>
    <property type="match status" value="1"/>
</dbReference>
<evidence type="ECO:0000259" key="8">
    <source>
        <dbReference type="PROSITE" id="PS50994"/>
    </source>
</evidence>
<proteinExistence type="predicted"/>
<reference evidence="9 10" key="1">
    <citation type="journal article" date="2016" name="Nat. Commun.">
        <title>Thousands of microbial genomes shed light on interconnected biogeochemical processes in an aquifer system.</title>
        <authorList>
            <person name="Anantharaman K."/>
            <person name="Brown C.T."/>
            <person name="Hug L.A."/>
            <person name="Sharon I."/>
            <person name="Castelle C.J."/>
            <person name="Probst A.J."/>
            <person name="Thomas B.C."/>
            <person name="Singh A."/>
            <person name="Wilkins M.J."/>
            <person name="Karaoz U."/>
            <person name="Brodie E.L."/>
            <person name="Williams K.H."/>
            <person name="Hubbard S.S."/>
            <person name="Banfield J.F."/>
        </authorList>
    </citation>
    <scope>NUCLEOTIDE SEQUENCE [LARGE SCALE GENOMIC DNA]</scope>
</reference>
<evidence type="ECO:0000256" key="2">
    <source>
        <dbReference type="ARBA" id="ARBA00022723"/>
    </source>
</evidence>
<keyword evidence="4" id="KW-0378">Hydrolase</keyword>
<dbReference type="InterPro" id="IPR012337">
    <property type="entry name" value="RNaseH-like_sf"/>
</dbReference>
<feature type="domain" description="Integrase catalytic" evidence="8">
    <location>
        <begin position="93"/>
        <end position="257"/>
    </location>
</feature>
<evidence type="ECO:0000256" key="7">
    <source>
        <dbReference type="ARBA" id="ARBA00023172"/>
    </source>
</evidence>
<dbReference type="GO" id="GO:0006310">
    <property type="term" value="P:DNA recombination"/>
    <property type="evidence" value="ECO:0007669"/>
    <property type="project" value="UniProtKB-KW"/>
</dbReference>
<keyword evidence="2" id="KW-0479">Metal-binding</keyword>
<gene>
    <name evidence="9" type="ORF">A2938_01670</name>
</gene>
<keyword evidence="5" id="KW-0460">Magnesium</keyword>
<keyword evidence="7" id="KW-0233">DNA recombination</keyword>
<evidence type="ECO:0000256" key="3">
    <source>
        <dbReference type="ARBA" id="ARBA00022759"/>
    </source>
</evidence>
<evidence type="ECO:0000313" key="9">
    <source>
        <dbReference type="EMBL" id="OHA35105.1"/>
    </source>
</evidence>
<protein>
    <recommendedName>
        <fullName evidence="8">Integrase catalytic domain-containing protein</fullName>
    </recommendedName>
</protein>
<dbReference type="InterPro" id="IPR036397">
    <property type="entry name" value="RNaseH_sf"/>
</dbReference>
<dbReference type="Proteomes" id="UP000177797">
    <property type="component" value="Unassembled WGS sequence"/>
</dbReference>
<dbReference type="GO" id="GO:0004519">
    <property type="term" value="F:endonuclease activity"/>
    <property type="evidence" value="ECO:0007669"/>
    <property type="project" value="UniProtKB-KW"/>
</dbReference>
<accession>A0A1G2NGA2</accession>
<comment type="caution">
    <text evidence="9">The sequence shown here is derived from an EMBL/GenBank/DDBJ whole genome shotgun (WGS) entry which is preliminary data.</text>
</comment>
<keyword evidence="1" id="KW-0540">Nuclease</keyword>
<dbReference type="GO" id="GO:0016787">
    <property type="term" value="F:hydrolase activity"/>
    <property type="evidence" value="ECO:0007669"/>
    <property type="project" value="UniProtKB-KW"/>
</dbReference>
<dbReference type="AlphaFoldDB" id="A0A1G2NGA2"/>
<name>A0A1G2NGA2_9BACT</name>
<dbReference type="InterPro" id="IPR039537">
    <property type="entry name" value="Retrotran_Ty1/copia-like"/>
</dbReference>
<dbReference type="GO" id="GO:0046872">
    <property type="term" value="F:metal ion binding"/>
    <property type="evidence" value="ECO:0007669"/>
    <property type="project" value="UniProtKB-KW"/>
</dbReference>
<evidence type="ECO:0000256" key="5">
    <source>
        <dbReference type="ARBA" id="ARBA00022842"/>
    </source>
</evidence>
<dbReference type="PROSITE" id="PS50994">
    <property type="entry name" value="INTEGRASE"/>
    <property type="match status" value="1"/>
</dbReference>
<evidence type="ECO:0000313" key="10">
    <source>
        <dbReference type="Proteomes" id="UP000177797"/>
    </source>
</evidence>
<keyword evidence="6" id="KW-0229">DNA integration</keyword>
<dbReference type="Pfam" id="PF13683">
    <property type="entry name" value="rve_3"/>
    <property type="match status" value="1"/>
</dbReference>
<sequence length="274" mass="32546">MHKNTKLLPYQRQEAYRRWRGGDRVSDLARYYRVSRKTLYEVFHKAKLDVFGNYSSKNLRYRTIEYGLKKLEKTERKIRKKLLKRELRENRYVKKHPGEMVHTDSSVMPLVPGEAITTPKEYLYVFIDDFSRTLFADILPDQTSYSAAIVLDEALTMLPFSIECIYSDNGKEFKGAFKHLCAHHSIPQQFTRPYRPQTNGKAERVIKTIKGLLRKHHFISREERRRILYAIVRYYNHLRPHQSLNGLSPFACLEDYIQRTKLELRELKKSVTNA</sequence>
<dbReference type="GO" id="GO:0003676">
    <property type="term" value="F:nucleic acid binding"/>
    <property type="evidence" value="ECO:0007669"/>
    <property type="project" value="InterPro"/>
</dbReference>
<dbReference type="EMBL" id="MHSA01000001">
    <property type="protein sequence ID" value="OHA35105.1"/>
    <property type="molecule type" value="Genomic_DNA"/>
</dbReference>
<dbReference type="PANTHER" id="PTHR42648:SF11">
    <property type="entry name" value="TRANSPOSON TY4-P GAG-POL POLYPROTEIN"/>
    <property type="match status" value="1"/>
</dbReference>
<organism evidence="9 10">
    <name type="scientific">Candidatus Taylorbacteria bacterium RIFCSPLOWO2_01_FULL_48_100</name>
    <dbReference type="NCBI Taxonomy" id="1802322"/>
    <lineage>
        <taxon>Bacteria</taxon>
        <taxon>Candidatus Tayloriibacteriota</taxon>
    </lineage>
</organism>
<evidence type="ECO:0000256" key="1">
    <source>
        <dbReference type="ARBA" id="ARBA00022722"/>
    </source>
</evidence>
<dbReference type="SUPFAM" id="SSF53098">
    <property type="entry name" value="Ribonuclease H-like"/>
    <property type="match status" value="1"/>
</dbReference>
<dbReference type="GO" id="GO:0015074">
    <property type="term" value="P:DNA integration"/>
    <property type="evidence" value="ECO:0007669"/>
    <property type="project" value="UniProtKB-KW"/>
</dbReference>